<keyword evidence="1" id="KW-0862">Zinc</keyword>
<dbReference type="GO" id="GO:0008270">
    <property type="term" value="F:zinc ion binding"/>
    <property type="evidence" value="ECO:0007669"/>
    <property type="project" value="UniProtKB-KW"/>
</dbReference>
<dbReference type="InterPro" id="IPR001841">
    <property type="entry name" value="Znf_RING"/>
</dbReference>
<dbReference type="AlphaFoldDB" id="A0A1R2AWE1"/>
<gene>
    <name evidence="3" type="ORF">SteCoe_33603</name>
</gene>
<evidence type="ECO:0000259" key="2">
    <source>
        <dbReference type="PROSITE" id="PS50089"/>
    </source>
</evidence>
<dbReference type="InterPro" id="IPR013083">
    <property type="entry name" value="Znf_RING/FYVE/PHD"/>
</dbReference>
<dbReference type="SMART" id="SM00184">
    <property type="entry name" value="RING"/>
    <property type="match status" value="1"/>
</dbReference>
<evidence type="ECO:0000313" key="3">
    <source>
        <dbReference type="EMBL" id="OMJ68828.1"/>
    </source>
</evidence>
<accession>A0A1R2AWE1</accession>
<comment type="caution">
    <text evidence="3">The sequence shown here is derived from an EMBL/GenBank/DDBJ whole genome shotgun (WGS) entry which is preliminary data.</text>
</comment>
<protein>
    <recommendedName>
        <fullName evidence="2">RING-type domain-containing protein</fullName>
    </recommendedName>
</protein>
<organism evidence="3 4">
    <name type="scientific">Stentor coeruleus</name>
    <dbReference type="NCBI Taxonomy" id="5963"/>
    <lineage>
        <taxon>Eukaryota</taxon>
        <taxon>Sar</taxon>
        <taxon>Alveolata</taxon>
        <taxon>Ciliophora</taxon>
        <taxon>Postciliodesmatophora</taxon>
        <taxon>Heterotrichea</taxon>
        <taxon>Heterotrichida</taxon>
        <taxon>Stentoridae</taxon>
        <taxon>Stentor</taxon>
    </lineage>
</organism>
<evidence type="ECO:0000313" key="4">
    <source>
        <dbReference type="Proteomes" id="UP000187209"/>
    </source>
</evidence>
<sequence length="217" mass="24778">MDIEDLDLACKYHKLPSRAFYLAGIVKIESELSVGVILEFFDIIYSESIPLDCLKNIEEQLYLGKIGTAKEILRSVVKKCFVCNKSIKKTQRLGCGHFFHRECLKDSLTRQISNDDKIGCPNCQKDIEEFSGLDEDLAMMINDFYLAKSLLGRNFQYCPCCKNVFEIEDQGIIACPYCFSNFCSFCSEKEDGCLCQKFCQKCNGIYVGKQCYECFGD</sequence>
<keyword evidence="4" id="KW-1185">Reference proteome</keyword>
<evidence type="ECO:0000256" key="1">
    <source>
        <dbReference type="PROSITE-ProRule" id="PRU00175"/>
    </source>
</evidence>
<dbReference type="PROSITE" id="PS50089">
    <property type="entry name" value="ZF_RING_2"/>
    <property type="match status" value="1"/>
</dbReference>
<dbReference type="Pfam" id="PF13639">
    <property type="entry name" value="zf-RING_2"/>
    <property type="match status" value="1"/>
</dbReference>
<name>A0A1R2AWE1_9CILI</name>
<keyword evidence="1" id="KW-0863">Zinc-finger</keyword>
<dbReference type="EMBL" id="MPUH01001275">
    <property type="protein sequence ID" value="OMJ68828.1"/>
    <property type="molecule type" value="Genomic_DNA"/>
</dbReference>
<dbReference type="Gene3D" id="3.30.40.10">
    <property type="entry name" value="Zinc/RING finger domain, C3HC4 (zinc finger)"/>
    <property type="match status" value="1"/>
</dbReference>
<dbReference type="Proteomes" id="UP000187209">
    <property type="component" value="Unassembled WGS sequence"/>
</dbReference>
<dbReference type="SUPFAM" id="SSF57850">
    <property type="entry name" value="RING/U-box"/>
    <property type="match status" value="1"/>
</dbReference>
<reference evidence="3 4" key="1">
    <citation type="submission" date="2016-11" db="EMBL/GenBank/DDBJ databases">
        <title>The macronuclear genome of Stentor coeruleus: a giant cell with tiny introns.</title>
        <authorList>
            <person name="Slabodnick M."/>
            <person name="Ruby J.G."/>
            <person name="Reiff S.B."/>
            <person name="Swart E.C."/>
            <person name="Gosai S."/>
            <person name="Prabakaran S."/>
            <person name="Witkowska E."/>
            <person name="Larue G.E."/>
            <person name="Fisher S."/>
            <person name="Freeman R.M."/>
            <person name="Gunawardena J."/>
            <person name="Chu W."/>
            <person name="Stover N.A."/>
            <person name="Gregory B.D."/>
            <person name="Nowacki M."/>
            <person name="Derisi J."/>
            <person name="Roy S.W."/>
            <person name="Marshall W.F."/>
            <person name="Sood P."/>
        </authorList>
    </citation>
    <scope>NUCLEOTIDE SEQUENCE [LARGE SCALE GENOMIC DNA]</scope>
    <source>
        <strain evidence="3">WM001</strain>
    </source>
</reference>
<keyword evidence="1" id="KW-0479">Metal-binding</keyword>
<feature type="domain" description="RING-type" evidence="2">
    <location>
        <begin position="80"/>
        <end position="124"/>
    </location>
</feature>
<proteinExistence type="predicted"/>